<protein>
    <recommendedName>
        <fullName evidence="1">Cyclic nucleotide-binding domain-containing protein</fullName>
    </recommendedName>
</protein>
<dbReference type="InterPro" id="IPR014710">
    <property type="entry name" value="RmlC-like_jellyroll"/>
</dbReference>
<organism evidence="2 3">
    <name type="scientific">Myroides odoratus</name>
    <name type="common">Flavobacterium odoratum</name>
    <dbReference type="NCBI Taxonomy" id="256"/>
    <lineage>
        <taxon>Bacteria</taxon>
        <taxon>Pseudomonadati</taxon>
        <taxon>Bacteroidota</taxon>
        <taxon>Flavobacteriia</taxon>
        <taxon>Flavobacteriales</taxon>
        <taxon>Flavobacteriaceae</taxon>
        <taxon>Myroides</taxon>
    </lineage>
</organism>
<reference evidence="2 3" key="1">
    <citation type="submission" date="2018-06" db="EMBL/GenBank/DDBJ databases">
        <authorList>
            <consortium name="Pathogen Informatics"/>
            <person name="Doyle S."/>
        </authorList>
    </citation>
    <scope>NUCLEOTIDE SEQUENCE [LARGE SCALE GENOMIC DNA]</scope>
    <source>
        <strain evidence="2 3">NCTC11179</strain>
    </source>
</reference>
<evidence type="ECO:0000313" key="2">
    <source>
        <dbReference type="EMBL" id="STZ27989.1"/>
    </source>
</evidence>
<feature type="domain" description="Cyclic nucleotide-binding" evidence="1">
    <location>
        <begin position="31"/>
        <end position="114"/>
    </location>
</feature>
<dbReference type="InterPro" id="IPR000595">
    <property type="entry name" value="cNMP-bd_dom"/>
</dbReference>
<dbReference type="Gene3D" id="2.60.120.10">
    <property type="entry name" value="Jelly Rolls"/>
    <property type="match status" value="1"/>
</dbReference>
<dbReference type="AlphaFoldDB" id="A0A378RNQ2"/>
<dbReference type="Pfam" id="PF00027">
    <property type="entry name" value="cNMP_binding"/>
    <property type="match status" value="1"/>
</dbReference>
<name>A0A378RNQ2_MYROD</name>
<dbReference type="SUPFAM" id="SSF51206">
    <property type="entry name" value="cAMP-binding domain-like"/>
    <property type="match status" value="1"/>
</dbReference>
<gene>
    <name evidence="2" type="ORF">NCTC11179_01527</name>
</gene>
<evidence type="ECO:0000313" key="3">
    <source>
        <dbReference type="Proteomes" id="UP000255024"/>
    </source>
</evidence>
<dbReference type="InterPro" id="IPR018490">
    <property type="entry name" value="cNMP-bd_dom_sf"/>
</dbReference>
<dbReference type="EMBL" id="UGQL01000001">
    <property type="protein sequence ID" value="STZ27989.1"/>
    <property type="molecule type" value="Genomic_DNA"/>
</dbReference>
<accession>A0A378RNQ2</accession>
<evidence type="ECO:0000259" key="1">
    <source>
        <dbReference type="Pfam" id="PF00027"/>
    </source>
</evidence>
<dbReference type="Proteomes" id="UP000255024">
    <property type="component" value="Unassembled WGS sequence"/>
</dbReference>
<sequence>MISFHRTDLPLEEELSDASVALIEQTLTPIVLPKGYRLLEDKEGIKHAYLIKKGIVRIFITTEDKEMTFEFAREKDILSTSLGYFYQAPSYERFELLEDTILYQIDLVAMKQLFYESIEICNWARQFTELNAIKTQKQLIDMLVLTPEDRYLQLMKYDKTLFQRVPLKQIASYIGISPISLSRIRARIK</sequence>
<proteinExistence type="predicted"/>
<dbReference type="RefSeq" id="WP_115090821.1">
    <property type="nucleotide sequence ID" value="NZ_CP068107.1"/>
</dbReference>
<keyword evidence="3" id="KW-1185">Reference proteome</keyword>